<protein>
    <recommendedName>
        <fullName evidence="3">Radiation-inducible immediate-early gene IEX-1</fullName>
    </recommendedName>
</protein>
<evidence type="ECO:0000313" key="2">
    <source>
        <dbReference type="Proteomes" id="UP000288216"/>
    </source>
</evidence>
<dbReference type="InterPro" id="IPR024829">
    <property type="entry name" value="IEX-1"/>
</dbReference>
<name>A0A401NYT2_SCYTO</name>
<keyword evidence="2" id="KW-1185">Reference proteome</keyword>
<gene>
    <name evidence="1" type="ORF">scyTo_0013531</name>
</gene>
<accession>A0A401NYT2</accession>
<dbReference type="PANTHER" id="PTHR16915:SF0">
    <property type="entry name" value="RADIATION-INDUCIBLE IMMEDIATE-EARLY GENE IEX-1"/>
    <property type="match status" value="1"/>
</dbReference>
<dbReference type="EMBL" id="BFAA01006946">
    <property type="protein sequence ID" value="GCB66027.1"/>
    <property type="molecule type" value="Genomic_DNA"/>
</dbReference>
<dbReference type="AlphaFoldDB" id="A0A401NYT2"/>
<evidence type="ECO:0008006" key="3">
    <source>
        <dbReference type="Google" id="ProtNLM"/>
    </source>
</evidence>
<dbReference type="STRING" id="75743.A0A401NYT2"/>
<dbReference type="PRINTS" id="PR02100">
    <property type="entry name" value="GENEIEX1"/>
</dbReference>
<dbReference type="GO" id="GO:0043066">
    <property type="term" value="P:negative regulation of apoptotic process"/>
    <property type="evidence" value="ECO:0007669"/>
    <property type="project" value="InterPro"/>
</dbReference>
<sequence>MIKQYRGTALTRQRSTDPEIFTFDCIPNVKPIPTANSRLRSKRRAVKVLYPAQVRKYLPPEKKDWAKRMLLLFLAVLVVQVYTATEVNEESASVVITPVASAGPQANLSREWASGVSTSSEEPIMPNNGHVPPLPRLPVIGANAISSSVISPSEVDTCYRMSPGSVACRM</sequence>
<organism evidence="1 2">
    <name type="scientific">Scyliorhinus torazame</name>
    <name type="common">Cloudy catshark</name>
    <name type="synonym">Catulus torazame</name>
    <dbReference type="NCBI Taxonomy" id="75743"/>
    <lineage>
        <taxon>Eukaryota</taxon>
        <taxon>Metazoa</taxon>
        <taxon>Chordata</taxon>
        <taxon>Craniata</taxon>
        <taxon>Vertebrata</taxon>
        <taxon>Chondrichthyes</taxon>
        <taxon>Elasmobranchii</taxon>
        <taxon>Galeomorphii</taxon>
        <taxon>Galeoidea</taxon>
        <taxon>Carcharhiniformes</taxon>
        <taxon>Scyliorhinidae</taxon>
        <taxon>Scyliorhinus</taxon>
    </lineage>
</organism>
<dbReference type="OrthoDB" id="9949267at2759"/>
<evidence type="ECO:0000313" key="1">
    <source>
        <dbReference type="EMBL" id="GCB66027.1"/>
    </source>
</evidence>
<dbReference type="OMA" id="EEPIMPN"/>
<comment type="caution">
    <text evidence="1">The sequence shown here is derived from an EMBL/GenBank/DDBJ whole genome shotgun (WGS) entry which is preliminary data.</text>
</comment>
<dbReference type="Proteomes" id="UP000288216">
    <property type="component" value="Unassembled WGS sequence"/>
</dbReference>
<proteinExistence type="predicted"/>
<reference evidence="1 2" key="1">
    <citation type="journal article" date="2018" name="Nat. Ecol. Evol.">
        <title>Shark genomes provide insights into elasmobranch evolution and the origin of vertebrates.</title>
        <authorList>
            <person name="Hara Y"/>
            <person name="Yamaguchi K"/>
            <person name="Onimaru K"/>
            <person name="Kadota M"/>
            <person name="Koyanagi M"/>
            <person name="Keeley SD"/>
            <person name="Tatsumi K"/>
            <person name="Tanaka K"/>
            <person name="Motone F"/>
            <person name="Kageyama Y"/>
            <person name="Nozu R"/>
            <person name="Adachi N"/>
            <person name="Nishimura O"/>
            <person name="Nakagawa R"/>
            <person name="Tanegashima C"/>
            <person name="Kiyatake I"/>
            <person name="Matsumoto R"/>
            <person name="Murakumo K"/>
            <person name="Nishida K"/>
            <person name="Terakita A"/>
            <person name="Kuratani S"/>
            <person name="Sato K"/>
            <person name="Hyodo S Kuraku.S."/>
        </authorList>
    </citation>
    <scope>NUCLEOTIDE SEQUENCE [LARGE SCALE GENOMIC DNA]</scope>
</reference>
<dbReference type="PANTHER" id="PTHR16915">
    <property type="entry name" value="IMMEDIATE EARLY RESPONSE 3"/>
    <property type="match status" value="1"/>
</dbReference>